<proteinExistence type="predicted"/>
<dbReference type="PANTHER" id="PTHR31609">
    <property type="entry name" value="YDJC DEACETYLASE FAMILY MEMBER"/>
    <property type="match status" value="1"/>
</dbReference>
<dbReference type="Pfam" id="PF04794">
    <property type="entry name" value="YdjC"/>
    <property type="match status" value="1"/>
</dbReference>
<dbReference type="CDD" id="cd10805">
    <property type="entry name" value="YdjC_like_1"/>
    <property type="match status" value="1"/>
</dbReference>
<comment type="caution">
    <text evidence="6">The sequence shown here is derived from an EMBL/GenBank/DDBJ whole genome shotgun (WGS) entry which is preliminary data.</text>
</comment>
<sequence length="261" mass="29584">MKIIFRADDLGFSEAVNYGIRKAIVDGVITCTGLMPNMPYAAAGYALVKDTGVEVGQHTNICVGRPLTDSARIPSLVQPSGEFCTSREIRARKQDTIVLEEVELEIQAQLDRFRAITGRDPAYFEGHAVMSPNFFQGLKNVAARNGLLYCDPVDPQWSVEHGIQCSAFYRLDERGLYDVRKFVFEDEAGLRGKECSVLVFHPGWLDQYLLEHSSYTFIRPMETDFLCSQELKDWLAANYVERTTFARRAAEVKKEQEERHA</sequence>
<evidence type="ECO:0000256" key="4">
    <source>
        <dbReference type="ARBA" id="ARBA00022842"/>
    </source>
</evidence>
<dbReference type="Gene3D" id="3.20.20.370">
    <property type="entry name" value="Glycoside hydrolase/deacetylase"/>
    <property type="match status" value="1"/>
</dbReference>
<evidence type="ECO:0000313" key="7">
    <source>
        <dbReference type="Proteomes" id="UP000221015"/>
    </source>
</evidence>
<accession>A0A2J4JME6</accession>
<keyword evidence="5" id="KW-0119">Carbohydrate metabolism</keyword>
<dbReference type="GO" id="GO:0019213">
    <property type="term" value="F:deacetylase activity"/>
    <property type="evidence" value="ECO:0007669"/>
    <property type="project" value="TreeGrafter"/>
</dbReference>
<dbReference type="InterPro" id="IPR011330">
    <property type="entry name" value="Glyco_hydro/deAcase_b/a-brl"/>
</dbReference>
<dbReference type="Proteomes" id="UP000221015">
    <property type="component" value="Unassembled WGS sequence"/>
</dbReference>
<dbReference type="PANTHER" id="PTHR31609:SF1">
    <property type="entry name" value="CARBOHYDRATE DEACETYLASE"/>
    <property type="match status" value="1"/>
</dbReference>
<comment type="cofactor">
    <cofactor evidence="1">
        <name>Mg(2+)</name>
        <dbReference type="ChEBI" id="CHEBI:18420"/>
    </cofactor>
</comment>
<reference evidence="6 7" key="1">
    <citation type="journal article" date="2017" name="Front. Microbiol.">
        <title>New Insights into the Diversity of the Genus Faecalibacterium.</title>
        <authorList>
            <person name="Benevides L."/>
            <person name="Burman S."/>
            <person name="Martin R."/>
            <person name="Robert V."/>
            <person name="Thomas M."/>
            <person name="Miquel S."/>
            <person name="Chain F."/>
            <person name="Sokol H."/>
            <person name="Bermudez-Humaran L.G."/>
            <person name="Morrison M."/>
            <person name="Langella P."/>
            <person name="Azevedo V.A."/>
            <person name="Chatel J.M."/>
            <person name="Soares S."/>
        </authorList>
    </citation>
    <scope>NUCLEOTIDE SEQUENCE [LARGE SCALE GENOMIC DNA]</scope>
    <source>
        <strain evidence="6 7">CNCM I 4542</strain>
    </source>
</reference>
<dbReference type="AlphaFoldDB" id="A0A2J4JME6"/>
<evidence type="ECO:0000256" key="1">
    <source>
        <dbReference type="ARBA" id="ARBA00001946"/>
    </source>
</evidence>
<evidence type="ECO:0000256" key="5">
    <source>
        <dbReference type="ARBA" id="ARBA00023277"/>
    </source>
</evidence>
<keyword evidence="3" id="KW-0378">Hydrolase</keyword>
<evidence type="ECO:0000256" key="3">
    <source>
        <dbReference type="ARBA" id="ARBA00022801"/>
    </source>
</evidence>
<dbReference type="GO" id="GO:0046872">
    <property type="term" value="F:metal ion binding"/>
    <property type="evidence" value="ECO:0007669"/>
    <property type="project" value="UniProtKB-KW"/>
</dbReference>
<dbReference type="EMBL" id="NMTS02000056">
    <property type="protein sequence ID" value="PLK29033.1"/>
    <property type="molecule type" value="Genomic_DNA"/>
</dbReference>
<evidence type="ECO:0000256" key="2">
    <source>
        <dbReference type="ARBA" id="ARBA00022723"/>
    </source>
</evidence>
<dbReference type="InterPro" id="IPR006879">
    <property type="entry name" value="YdjC-like"/>
</dbReference>
<keyword evidence="4" id="KW-0460">Magnesium</keyword>
<protein>
    <submittedName>
        <fullName evidence="6">ChbG/HpnK family deacetylase</fullName>
    </submittedName>
</protein>
<dbReference type="SUPFAM" id="SSF88713">
    <property type="entry name" value="Glycoside hydrolase/deacetylase"/>
    <property type="match status" value="1"/>
</dbReference>
<dbReference type="GO" id="GO:0016787">
    <property type="term" value="F:hydrolase activity"/>
    <property type="evidence" value="ECO:0007669"/>
    <property type="project" value="UniProtKB-KW"/>
</dbReference>
<dbReference type="GO" id="GO:0005975">
    <property type="term" value="P:carbohydrate metabolic process"/>
    <property type="evidence" value="ECO:0007669"/>
    <property type="project" value="InterPro"/>
</dbReference>
<dbReference type="RefSeq" id="WP_097781467.1">
    <property type="nucleotide sequence ID" value="NZ_CP117963.1"/>
</dbReference>
<gene>
    <name evidence="6" type="ORF">CGS50_007810</name>
</gene>
<organism evidence="6 7">
    <name type="scientific">Faecalibacterium prausnitzii</name>
    <dbReference type="NCBI Taxonomy" id="853"/>
    <lineage>
        <taxon>Bacteria</taxon>
        <taxon>Bacillati</taxon>
        <taxon>Bacillota</taxon>
        <taxon>Clostridia</taxon>
        <taxon>Eubacteriales</taxon>
        <taxon>Oscillospiraceae</taxon>
        <taxon>Faecalibacterium</taxon>
    </lineage>
</organism>
<evidence type="ECO:0000313" key="6">
    <source>
        <dbReference type="EMBL" id="PLK29033.1"/>
    </source>
</evidence>
<keyword evidence="2" id="KW-0479">Metal-binding</keyword>
<name>A0A2J4JME6_9FIRM</name>